<protein>
    <submittedName>
        <fullName evidence="1">Uncharacterized protein</fullName>
    </submittedName>
</protein>
<keyword evidence="2" id="KW-1185">Reference proteome</keyword>
<dbReference type="Proteomes" id="UP000293089">
    <property type="component" value="Unassembled WGS sequence"/>
</dbReference>
<dbReference type="RefSeq" id="WP_005917918.1">
    <property type="nucleotide sequence ID" value="NZ_SHME01000012.1"/>
</dbReference>
<name>A0ABY1W8Q1_9GAMM</name>
<dbReference type="EMBL" id="SHME01000012">
    <property type="protein sequence ID" value="TAA16113.1"/>
    <property type="molecule type" value="Genomic_DNA"/>
</dbReference>
<evidence type="ECO:0000313" key="2">
    <source>
        <dbReference type="Proteomes" id="UP000293089"/>
    </source>
</evidence>
<comment type="caution">
    <text evidence="1">The sequence shown here is derived from an EMBL/GenBank/DDBJ whole genome shotgun (WGS) entry which is preliminary data.</text>
</comment>
<proteinExistence type="predicted"/>
<sequence>MIARLRQARRELLAIAAQLRGSMARLDANLAEIRKLRTAAAAFDEDACRAAAKAELSPAELGAIARRLHLG</sequence>
<accession>A0ABY1W8Q1</accession>
<organism evidence="1 2">
    <name type="scientific">Pseudoxanthomonas winnipegensis</name>
    <dbReference type="NCBI Taxonomy" id="2480810"/>
    <lineage>
        <taxon>Bacteria</taxon>
        <taxon>Pseudomonadati</taxon>
        <taxon>Pseudomonadota</taxon>
        <taxon>Gammaproteobacteria</taxon>
        <taxon>Lysobacterales</taxon>
        <taxon>Lysobacteraceae</taxon>
        <taxon>Pseudoxanthomonas</taxon>
    </lineage>
</organism>
<reference evidence="1 2" key="1">
    <citation type="submission" date="2019-02" db="EMBL/GenBank/DDBJ databases">
        <title>WGS of Pseudoxanthomonas species novum from clinical isolates.</title>
        <authorList>
            <person name="Bernier A.-M."/>
            <person name="Bernard K."/>
            <person name="Vachon A."/>
        </authorList>
    </citation>
    <scope>NUCLEOTIDE SEQUENCE [LARGE SCALE GENOMIC DNA]</scope>
    <source>
        <strain evidence="2">NML 170316</strain>
    </source>
</reference>
<evidence type="ECO:0000313" key="1">
    <source>
        <dbReference type="EMBL" id="TAA16113.1"/>
    </source>
</evidence>
<gene>
    <name evidence="1" type="ORF">EA658_20875</name>
</gene>